<protein>
    <submittedName>
        <fullName evidence="1">Uncharacterized protein</fullName>
    </submittedName>
</protein>
<dbReference type="EMBL" id="UINC01084945">
    <property type="protein sequence ID" value="SVC32042.1"/>
    <property type="molecule type" value="Genomic_DNA"/>
</dbReference>
<accession>A0A382LA64</accession>
<organism evidence="1">
    <name type="scientific">marine metagenome</name>
    <dbReference type="NCBI Taxonomy" id="408172"/>
    <lineage>
        <taxon>unclassified sequences</taxon>
        <taxon>metagenomes</taxon>
        <taxon>ecological metagenomes</taxon>
    </lineage>
</organism>
<evidence type="ECO:0000313" key="1">
    <source>
        <dbReference type="EMBL" id="SVC32042.1"/>
    </source>
</evidence>
<proteinExistence type="predicted"/>
<reference evidence="1" key="1">
    <citation type="submission" date="2018-05" db="EMBL/GenBank/DDBJ databases">
        <authorList>
            <person name="Lanie J.A."/>
            <person name="Ng W.-L."/>
            <person name="Kazmierczak K.M."/>
            <person name="Andrzejewski T.M."/>
            <person name="Davidsen T.M."/>
            <person name="Wayne K.J."/>
            <person name="Tettelin H."/>
            <person name="Glass J.I."/>
            <person name="Rusch D."/>
            <person name="Podicherti R."/>
            <person name="Tsui H.-C.T."/>
            <person name="Winkler M.E."/>
        </authorList>
    </citation>
    <scope>NUCLEOTIDE SEQUENCE</scope>
</reference>
<name>A0A382LA64_9ZZZZ</name>
<sequence>MLVSNISLIPKKLAPPKAGIDK</sequence>
<dbReference type="AlphaFoldDB" id="A0A382LA64"/>
<gene>
    <name evidence="1" type="ORF">METZ01_LOCUS284896</name>
</gene>